<dbReference type="InterPro" id="IPR046348">
    <property type="entry name" value="SIS_dom_sf"/>
</dbReference>
<keyword evidence="1" id="KW-0805">Transcription regulation</keyword>
<evidence type="ECO:0000256" key="3">
    <source>
        <dbReference type="ARBA" id="ARBA00023163"/>
    </source>
</evidence>
<evidence type="ECO:0000259" key="5">
    <source>
        <dbReference type="PROSITE" id="PS51464"/>
    </source>
</evidence>
<dbReference type="InterPro" id="IPR001347">
    <property type="entry name" value="SIS_dom"/>
</dbReference>
<dbReference type="InterPro" id="IPR000281">
    <property type="entry name" value="HTH_RpiR"/>
</dbReference>
<sequence length="278" mass="32059">MAYYVKSVIEIIESNYENFTATEKNIADFFIHNDKKGDFSAKKLADQLFVSEASLSRFAQKCGFRGYREFIYQYRQNFVEKNDEITDNVSQVLKTYQELLNKTYSLIDENQLKRVVSYMNASQKVFVCGKGSSGLAANEMEMRFMRIGVNIDSITDSDHMKMRAVFHNENNLVICLSISGETKEVLYFLKEAHNKNAKTVLITSQNREEIKKYCDELVLVPSLKHLNYGNVISPQFPLSIMVDILYTFFVNEDKNIKEKMHGDTIKALGKGDFKENSK</sequence>
<dbReference type="PANTHER" id="PTHR30514:SF21">
    <property type="entry name" value="RPIR-FAMILY TRANSCRIPTIONAL REGULATOR"/>
    <property type="match status" value="1"/>
</dbReference>
<gene>
    <name evidence="6" type="ORF">ACCQ41_06610</name>
</gene>
<comment type="caution">
    <text evidence="6">The sequence shown here is derived from an EMBL/GenBank/DDBJ whole genome shotgun (WGS) entry which is preliminary data.</text>
</comment>
<dbReference type="PROSITE" id="PS51464">
    <property type="entry name" value="SIS"/>
    <property type="match status" value="1"/>
</dbReference>
<dbReference type="PANTHER" id="PTHR30514">
    <property type="entry name" value="GLUCOKINASE"/>
    <property type="match status" value="1"/>
</dbReference>
<keyword evidence="7" id="KW-1185">Reference proteome</keyword>
<dbReference type="Proteomes" id="UP001637996">
    <property type="component" value="Unassembled WGS sequence"/>
</dbReference>
<accession>A0ABW9M9D0</accession>
<dbReference type="RefSeq" id="WP_262121076.1">
    <property type="nucleotide sequence ID" value="NZ_JBGMEI010000009.1"/>
</dbReference>
<evidence type="ECO:0000256" key="2">
    <source>
        <dbReference type="ARBA" id="ARBA00023125"/>
    </source>
</evidence>
<dbReference type="Gene3D" id="3.40.50.10490">
    <property type="entry name" value="Glucose-6-phosphate isomerase like protein, domain 1"/>
    <property type="match status" value="1"/>
</dbReference>
<evidence type="ECO:0000313" key="6">
    <source>
        <dbReference type="EMBL" id="MFO3665913.1"/>
    </source>
</evidence>
<dbReference type="PROSITE" id="PS51071">
    <property type="entry name" value="HTH_RPIR"/>
    <property type="match status" value="1"/>
</dbReference>
<dbReference type="Pfam" id="PF01418">
    <property type="entry name" value="HTH_6"/>
    <property type="match status" value="1"/>
</dbReference>
<name>A0ABW9M9D0_9FIRM</name>
<dbReference type="InterPro" id="IPR035472">
    <property type="entry name" value="RpiR-like_SIS"/>
</dbReference>
<keyword evidence="3" id="KW-0804">Transcription</keyword>
<evidence type="ECO:0000259" key="4">
    <source>
        <dbReference type="PROSITE" id="PS51071"/>
    </source>
</evidence>
<dbReference type="Gene3D" id="1.10.10.10">
    <property type="entry name" value="Winged helix-like DNA-binding domain superfamily/Winged helix DNA-binding domain"/>
    <property type="match status" value="1"/>
</dbReference>
<dbReference type="Pfam" id="PF01380">
    <property type="entry name" value="SIS"/>
    <property type="match status" value="1"/>
</dbReference>
<dbReference type="CDD" id="cd05013">
    <property type="entry name" value="SIS_RpiR"/>
    <property type="match status" value="1"/>
</dbReference>
<organism evidence="6 7">
    <name type="scientific">Anaerococcus martiniensis</name>
    <dbReference type="NCBI Taxonomy" id="3115615"/>
    <lineage>
        <taxon>Bacteria</taxon>
        <taxon>Bacillati</taxon>
        <taxon>Bacillota</taxon>
        <taxon>Tissierellia</taxon>
        <taxon>Tissierellales</taxon>
        <taxon>Peptoniphilaceae</taxon>
        <taxon>Anaerococcus</taxon>
    </lineage>
</organism>
<protein>
    <submittedName>
        <fullName evidence="6">MurR/RpiR family transcriptional regulator</fullName>
    </submittedName>
</protein>
<dbReference type="InterPro" id="IPR009057">
    <property type="entry name" value="Homeodomain-like_sf"/>
</dbReference>
<dbReference type="InterPro" id="IPR047640">
    <property type="entry name" value="RpiR-like"/>
</dbReference>
<dbReference type="SUPFAM" id="SSF53697">
    <property type="entry name" value="SIS domain"/>
    <property type="match status" value="1"/>
</dbReference>
<evidence type="ECO:0000313" key="7">
    <source>
        <dbReference type="Proteomes" id="UP001637996"/>
    </source>
</evidence>
<dbReference type="InterPro" id="IPR036388">
    <property type="entry name" value="WH-like_DNA-bd_sf"/>
</dbReference>
<reference evidence="6 7" key="1">
    <citation type="journal article" date="2025" name="Anaerobe">
        <title>Description of Anaerococcus kampingiae sp. nov., Anaerococcus groningensis sp. nov., Anaerococcus martiniensis sp. nov., and Anaerococcus cruorum sp. nov., isolated from human clinical specimens.</title>
        <authorList>
            <person name="Boiten K.E."/>
            <person name="Meijer J."/>
            <person name="van Wezel E.M."/>
            <person name="Veloo A.C.M."/>
        </authorList>
    </citation>
    <scope>NUCLEOTIDE SEQUENCE [LARGE SCALE GENOMIC DNA]</scope>
    <source>
        <strain evidence="6 7">ENR0831</strain>
    </source>
</reference>
<keyword evidence="2" id="KW-0238">DNA-binding</keyword>
<dbReference type="SUPFAM" id="SSF46689">
    <property type="entry name" value="Homeodomain-like"/>
    <property type="match status" value="1"/>
</dbReference>
<evidence type="ECO:0000256" key="1">
    <source>
        <dbReference type="ARBA" id="ARBA00023015"/>
    </source>
</evidence>
<proteinExistence type="predicted"/>
<feature type="domain" description="HTH rpiR-type" evidence="4">
    <location>
        <begin position="6"/>
        <end position="81"/>
    </location>
</feature>
<feature type="domain" description="SIS" evidence="5">
    <location>
        <begin position="114"/>
        <end position="255"/>
    </location>
</feature>
<dbReference type="EMBL" id="JBGMEI010000009">
    <property type="protein sequence ID" value="MFO3665913.1"/>
    <property type="molecule type" value="Genomic_DNA"/>
</dbReference>